<proteinExistence type="predicted"/>
<dbReference type="Proteomes" id="UP001219518">
    <property type="component" value="Unassembled WGS sequence"/>
</dbReference>
<dbReference type="EMBL" id="JAHWGI010000981">
    <property type="protein sequence ID" value="KAK3919789.1"/>
    <property type="molecule type" value="Genomic_DNA"/>
</dbReference>
<reference evidence="2" key="2">
    <citation type="journal article" date="2023" name="BMC Genomics">
        <title>Pest status, molecular evolution, and epigenetic factors derived from the genome assembly of Frankliniella fusca, a thysanopteran phytovirus vector.</title>
        <authorList>
            <person name="Catto M.A."/>
            <person name="Labadie P.E."/>
            <person name="Jacobson A.L."/>
            <person name="Kennedy G.G."/>
            <person name="Srinivasan R."/>
            <person name="Hunt B.G."/>
        </authorList>
    </citation>
    <scope>NUCLEOTIDE SEQUENCE</scope>
    <source>
        <strain evidence="2">PL_HMW_Pooled</strain>
    </source>
</reference>
<keyword evidence="1" id="KW-0812">Transmembrane</keyword>
<keyword evidence="1" id="KW-1133">Transmembrane helix</keyword>
<gene>
    <name evidence="2" type="ORF">KUF71_008916</name>
</gene>
<evidence type="ECO:0000256" key="1">
    <source>
        <dbReference type="SAM" id="Phobius"/>
    </source>
</evidence>
<dbReference type="AlphaFoldDB" id="A0AAE1LIC5"/>
<accession>A0AAE1LIC5</accession>
<sequence length="111" mass="12845">MKVVKVTRNRLMKKEGETKRMTAVITWIIIQSIFITASRAKTRIVIRSTKSSPGKYLYDLNLRVWISATFTVGNGAVWRSRLPARRTQLPLLLRGATAKWVEHEWLLDHLV</sequence>
<keyword evidence="3" id="KW-1185">Reference proteome</keyword>
<reference evidence="2" key="1">
    <citation type="submission" date="2021-07" db="EMBL/GenBank/DDBJ databases">
        <authorList>
            <person name="Catto M.A."/>
            <person name="Jacobson A."/>
            <person name="Kennedy G."/>
            <person name="Labadie P."/>
            <person name="Hunt B.G."/>
            <person name="Srinivasan R."/>
        </authorList>
    </citation>
    <scope>NUCLEOTIDE SEQUENCE</scope>
    <source>
        <strain evidence="2">PL_HMW_Pooled</strain>
        <tissue evidence="2">Head</tissue>
    </source>
</reference>
<comment type="caution">
    <text evidence="2">The sequence shown here is derived from an EMBL/GenBank/DDBJ whole genome shotgun (WGS) entry which is preliminary data.</text>
</comment>
<evidence type="ECO:0000313" key="2">
    <source>
        <dbReference type="EMBL" id="KAK3919789.1"/>
    </source>
</evidence>
<keyword evidence="1" id="KW-0472">Membrane</keyword>
<name>A0AAE1LIC5_9NEOP</name>
<organism evidence="2 3">
    <name type="scientific">Frankliniella fusca</name>
    <dbReference type="NCBI Taxonomy" id="407009"/>
    <lineage>
        <taxon>Eukaryota</taxon>
        <taxon>Metazoa</taxon>
        <taxon>Ecdysozoa</taxon>
        <taxon>Arthropoda</taxon>
        <taxon>Hexapoda</taxon>
        <taxon>Insecta</taxon>
        <taxon>Pterygota</taxon>
        <taxon>Neoptera</taxon>
        <taxon>Paraneoptera</taxon>
        <taxon>Thysanoptera</taxon>
        <taxon>Terebrantia</taxon>
        <taxon>Thripoidea</taxon>
        <taxon>Thripidae</taxon>
        <taxon>Frankliniella</taxon>
    </lineage>
</organism>
<feature type="transmembrane region" description="Helical" evidence="1">
    <location>
        <begin position="21"/>
        <end position="40"/>
    </location>
</feature>
<feature type="transmembrane region" description="Helical" evidence="1">
    <location>
        <begin position="60"/>
        <end position="78"/>
    </location>
</feature>
<evidence type="ECO:0000313" key="3">
    <source>
        <dbReference type="Proteomes" id="UP001219518"/>
    </source>
</evidence>
<protein>
    <submittedName>
        <fullName evidence="2">Laccase-9</fullName>
    </submittedName>
</protein>